<feature type="non-terminal residue" evidence="1">
    <location>
        <position position="1"/>
    </location>
</feature>
<dbReference type="EMBL" id="LSRQ01001570">
    <property type="protein sequence ID" value="OAY77242.1"/>
    <property type="molecule type" value="Genomic_DNA"/>
</dbReference>
<protein>
    <submittedName>
        <fullName evidence="1">Uncharacterized protein</fullName>
    </submittedName>
</protein>
<organism evidence="1 2">
    <name type="scientific">Ananas comosus</name>
    <name type="common">Pineapple</name>
    <name type="synonym">Ananas ananas</name>
    <dbReference type="NCBI Taxonomy" id="4615"/>
    <lineage>
        <taxon>Eukaryota</taxon>
        <taxon>Viridiplantae</taxon>
        <taxon>Streptophyta</taxon>
        <taxon>Embryophyta</taxon>
        <taxon>Tracheophyta</taxon>
        <taxon>Spermatophyta</taxon>
        <taxon>Magnoliopsida</taxon>
        <taxon>Liliopsida</taxon>
        <taxon>Poales</taxon>
        <taxon>Bromeliaceae</taxon>
        <taxon>Bromelioideae</taxon>
        <taxon>Ananas</taxon>
    </lineage>
</organism>
<proteinExistence type="predicted"/>
<reference evidence="1 2" key="1">
    <citation type="journal article" date="2016" name="DNA Res.">
        <title>The draft genome of MD-2 pineapple using hybrid error correction of long reads.</title>
        <authorList>
            <person name="Redwan R.M."/>
            <person name="Saidin A."/>
            <person name="Kumar S.V."/>
        </authorList>
    </citation>
    <scope>NUCLEOTIDE SEQUENCE [LARGE SCALE GENOMIC DNA]</scope>
    <source>
        <strain evidence="2">cv. MD2</strain>
        <tissue evidence="1">Leaf</tissue>
    </source>
</reference>
<comment type="caution">
    <text evidence="1">The sequence shown here is derived from an EMBL/GenBank/DDBJ whole genome shotgun (WGS) entry which is preliminary data.</text>
</comment>
<feature type="non-terminal residue" evidence="1">
    <location>
        <position position="63"/>
    </location>
</feature>
<evidence type="ECO:0000313" key="2">
    <source>
        <dbReference type="Proteomes" id="UP000092600"/>
    </source>
</evidence>
<dbReference type="AlphaFoldDB" id="A0A199VJB4"/>
<gene>
    <name evidence="1" type="ORF">ACMD2_26967</name>
</gene>
<evidence type="ECO:0000313" key="1">
    <source>
        <dbReference type="EMBL" id="OAY77242.1"/>
    </source>
</evidence>
<sequence length="63" mass="7229">PKNKFREKKFDRVGFSPVLSCESGCTKGGISAEISAWCRSYYKLKISQLSIEVRNTYGIEHRE</sequence>
<dbReference type="Proteomes" id="UP000092600">
    <property type="component" value="Unassembled WGS sequence"/>
</dbReference>
<name>A0A199VJB4_ANACO</name>
<accession>A0A199VJB4</accession>